<dbReference type="InterPro" id="IPR014001">
    <property type="entry name" value="Helicase_ATP-bd"/>
</dbReference>
<dbReference type="CDD" id="cd17919">
    <property type="entry name" value="DEXHc_Snf"/>
    <property type="match status" value="1"/>
</dbReference>
<evidence type="ECO:0000259" key="4">
    <source>
        <dbReference type="PROSITE" id="PS51194"/>
    </source>
</evidence>
<dbReference type="PROSITE" id="PS51194">
    <property type="entry name" value="HELICASE_CTER"/>
    <property type="match status" value="1"/>
</dbReference>
<evidence type="ECO:0000313" key="6">
    <source>
        <dbReference type="Proteomes" id="UP001497512"/>
    </source>
</evidence>
<keyword evidence="6" id="KW-1185">Reference proteome</keyword>
<feature type="compositionally biased region" description="Basic residues" evidence="2">
    <location>
        <begin position="114"/>
        <end position="127"/>
    </location>
</feature>
<dbReference type="InterPro" id="IPR027417">
    <property type="entry name" value="P-loop_NTPase"/>
</dbReference>
<protein>
    <recommendedName>
        <fullName evidence="7">SNF2 family DNA-dependent ATPase</fullName>
    </recommendedName>
</protein>
<feature type="domain" description="Helicase C-terminal" evidence="4">
    <location>
        <begin position="685"/>
        <end position="844"/>
    </location>
</feature>
<dbReference type="InterPro" id="IPR049730">
    <property type="entry name" value="SNF2/RAD54-like_C"/>
</dbReference>
<dbReference type="CDD" id="cd18793">
    <property type="entry name" value="SF2_C_SNF"/>
    <property type="match status" value="1"/>
</dbReference>
<sequence length="862" mass="96602">MRCTVEEISDDDTEELRVQSSRFFGNNSTPSYSGSQKASGNVSVKKIIQEENRPLIGSPKVDENLVPALDSFAFKPRPRIVIKRPQRPVGLEEDEHQLQEERSLPQSSPEPQSTRKHNVKKRRRRRFAIMDDSDDEDFDPSAETRKQRKVREMPTIGKNTNTFPVTKTVTNCPGSAAVEIETIDLLGDDNGEEACRKNLQDDEFDSKDEFLSQELPGSGHGSVELNPITKTLLKCDKIAASLRNELQVGDSVEDAVHADRYAGVDPSAAKIITQADVCAACGIAEDDSRRMLKPYQLVGVNFMLLLHRKKVGGAILADEMGLGKTVQAVAFLAVLRHLDGDPGPHLLVAPASLLENWERELKKWCPSFSVLLYHGAQRAVLRERLRKVAKAKLPAPFNVMLTCYSLFERQSEQMKDDRKFLKRWDWSCVLMDEAHLLKDRGSYRSKRLRDIAHSAKQRLMLTGTPLQNDLQELWSLLEFMMPDVFDTAGVDLDQFLGTRNDTTGVVVEDKDLITHIKGILGPFVLRRLKSDVMRQLVPKIQQVMCVDVLEDQGVAYKEAVEEYRALAMAARAARAAKASKALSSNISDVLPRRQVSNIFTQLRKLANHPLLIRRIFTDETVKQLAKKFHQLQVFGNECTVERVRDELMSYSDFSLHKMCLLYGGVPGGQGRLQECHALASAKCQALVKLLPQLRREGHRPLIFSQWTSMLDILEWALDVTGFRYTRLDGSTPVTERQTIVDEYNNNSDVFVFLLSTRAGGQGLNLIGADTVIIHDIDFNPQMDRQAEDRCHRIGQTKPVTVYRLVSKGTVDESIFNIAQQKLVLDAAILESGGDNEAVAVQSEGDARTMGEILSAILAVSST</sequence>
<dbReference type="Gene3D" id="3.40.50.300">
    <property type="entry name" value="P-loop containing nucleotide triphosphate hydrolases"/>
    <property type="match status" value="1"/>
</dbReference>
<dbReference type="InterPro" id="IPR038718">
    <property type="entry name" value="SNF2-like_sf"/>
</dbReference>
<dbReference type="Proteomes" id="UP001497512">
    <property type="component" value="Chromosome 10"/>
</dbReference>
<dbReference type="SUPFAM" id="SSF52540">
    <property type="entry name" value="P-loop containing nucleoside triphosphate hydrolases"/>
    <property type="match status" value="2"/>
</dbReference>
<dbReference type="Pfam" id="PF00271">
    <property type="entry name" value="Helicase_C"/>
    <property type="match status" value="1"/>
</dbReference>
<name>A0ABP0TEK6_9BRYO</name>
<dbReference type="InterPro" id="IPR000330">
    <property type="entry name" value="SNF2_N"/>
</dbReference>
<keyword evidence="1" id="KW-0378">Hydrolase</keyword>
<dbReference type="PROSITE" id="PS51192">
    <property type="entry name" value="HELICASE_ATP_BIND_1"/>
    <property type="match status" value="1"/>
</dbReference>
<reference evidence="5" key="1">
    <citation type="submission" date="2024-02" db="EMBL/GenBank/DDBJ databases">
        <authorList>
            <consortium name="ELIXIR-Norway"/>
            <consortium name="Elixir Norway"/>
        </authorList>
    </citation>
    <scope>NUCLEOTIDE SEQUENCE</scope>
</reference>
<accession>A0ABP0TEK6</accession>
<feature type="region of interest" description="Disordered" evidence="2">
    <location>
        <begin position="22"/>
        <end position="41"/>
    </location>
</feature>
<gene>
    <name evidence="5" type="ORF">CSSPTR1EN2_LOCUS2620</name>
</gene>
<feature type="compositionally biased region" description="Acidic residues" evidence="2">
    <location>
        <begin position="131"/>
        <end position="140"/>
    </location>
</feature>
<dbReference type="EMBL" id="OZ019902">
    <property type="protein sequence ID" value="CAK9194626.1"/>
    <property type="molecule type" value="Genomic_DNA"/>
</dbReference>
<dbReference type="SMART" id="SM00487">
    <property type="entry name" value="DEXDc"/>
    <property type="match status" value="1"/>
</dbReference>
<evidence type="ECO:0000259" key="3">
    <source>
        <dbReference type="PROSITE" id="PS51192"/>
    </source>
</evidence>
<dbReference type="Pfam" id="PF00176">
    <property type="entry name" value="SNF2-rel_dom"/>
    <property type="match status" value="1"/>
</dbReference>
<dbReference type="SMART" id="SM00490">
    <property type="entry name" value="HELICc"/>
    <property type="match status" value="1"/>
</dbReference>
<organism evidence="5 6">
    <name type="scientific">Sphagnum troendelagicum</name>
    <dbReference type="NCBI Taxonomy" id="128251"/>
    <lineage>
        <taxon>Eukaryota</taxon>
        <taxon>Viridiplantae</taxon>
        <taxon>Streptophyta</taxon>
        <taxon>Embryophyta</taxon>
        <taxon>Bryophyta</taxon>
        <taxon>Sphagnophytina</taxon>
        <taxon>Sphagnopsida</taxon>
        <taxon>Sphagnales</taxon>
        <taxon>Sphagnaceae</taxon>
        <taxon>Sphagnum</taxon>
    </lineage>
</organism>
<dbReference type="PANTHER" id="PTHR10799">
    <property type="entry name" value="SNF2/RAD54 HELICASE FAMILY"/>
    <property type="match status" value="1"/>
</dbReference>
<evidence type="ECO:0000256" key="2">
    <source>
        <dbReference type="SAM" id="MobiDB-lite"/>
    </source>
</evidence>
<evidence type="ECO:0000313" key="5">
    <source>
        <dbReference type="EMBL" id="CAK9194626.1"/>
    </source>
</evidence>
<evidence type="ECO:0000256" key="1">
    <source>
        <dbReference type="ARBA" id="ARBA00022801"/>
    </source>
</evidence>
<feature type="domain" description="Helicase ATP-binding" evidence="3">
    <location>
        <begin position="305"/>
        <end position="483"/>
    </location>
</feature>
<feature type="region of interest" description="Disordered" evidence="2">
    <location>
        <begin position="76"/>
        <end position="152"/>
    </location>
</feature>
<dbReference type="InterPro" id="IPR001650">
    <property type="entry name" value="Helicase_C-like"/>
</dbReference>
<dbReference type="Gene3D" id="3.40.50.10810">
    <property type="entry name" value="Tandem AAA-ATPase domain"/>
    <property type="match status" value="1"/>
</dbReference>
<evidence type="ECO:0008006" key="7">
    <source>
        <dbReference type="Google" id="ProtNLM"/>
    </source>
</evidence>
<feature type="compositionally biased region" description="Basic residues" evidence="2">
    <location>
        <begin position="76"/>
        <end position="86"/>
    </location>
</feature>
<proteinExistence type="predicted"/>